<name>A0A9X2UB99_9BACT</name>
<gene>
    <name evidence="3" type="ORF">GGP83_003480</name>
</gene>
<feature type="compositionally biased region" description="Basic and acidic residues" evidence="1">
    <location>
        <begin position="13"/>
        <end position="26"/>
    </location>
</feature>
<dbReference type="InterPro" id="IPR009057">
    <property type="entry name" value="Homeodomain-like_sf"/>
</dbReference>
<dbReference type="AlphaFoldDB" id="A0A9X2UB99"/>
<evidence type="ECO:0000313" key="4">
    <source>
        <dbReference type="Proteomes" id="UP001155010"/>
    </source>
</evidence>
<accession>A0A9X2UB99</accession>
<organism evidence="3 4">
    <name type="scientific">Salinibacter ruber</name>
    <dbReference type="NCBI Taxonomy" id="146919"/>
    <lineage>
        <taxon>Bacteria</taxon>
        <taxon>Pseudomonadati</taxon>
        <taxon>Rhodothermota</taxon>
        <taxon>Rhodothermia</taxon>
        <taxon>Rhodothermales</taxon>
        <taxon>Salinibacteraceae</taxon>
        <taxon>Salinibacter</taxon>
    </lineage>
</organism>
<dbReference type="InterPro" id="IPR012337">
    <property type="entry name" value="RNaseH-like_sf"/>
</dbReference>
<dbReference type="InterPro" id="IPR047655">
    <property type="entry name" value="Transpos_IS630-like"/>
</dbReference>
<protein>
    <submittedName>
        <fullName evidence="3">Transposase</fullName>
    </submittedName>
</protein>
<sequence>MDRFDEEGPSGLYDRDREGRPPKIDEEVEQEIERLLEGNPTEEGENATRWTTDRIAEHLDRELDVDVHPETVRDALNRLDYSWTRPRRKLPPVDSEAYRKRLEAIVEAVSQAGPDASVLVEDETTIKRFPPLRRQWQPVGEQHPVMVPESNEDFTLYGTLDLTSGATHARAYEKGRSDYTIQYLESLLEATTGEVLLIWDQAKWHTSKKVRRWLDERDQIETYLLPVRSPETNPMEDLWRELKERVAACLERSLDTLLESAQQYLSNLSGNQALRTAGLYTN</sequence>
<proteinExistence type="predicted"/>
<dbReference type="GO" id="GO:0003676">
    <property type="term" value="F:nucleic acid binding"/>
    <property type="evidence" value="ECO:0007669"/>
    <property type="project" value="InterPro"/>
</dbReference>
<evidence type="ECO:0000259" key="2">
    <source>
        <dbReference type="Pfam" id="PF13358"/>
    </source>
</evidence>
<dbReference type="Gene3D" id="3.30.420.10">
    <property type="entry name" value="Ribonuclease H-like superfamily/Ribonuclease H"/>
    <property type="match status" value="1"/>
</dbReference>
<evidence type="ECO:0000256" key="1">
    <source>
        <dbReference type="SAM" id="MobiDB-lite"/>
    </source>
</evidence>
<comment type="caution">
    <text evidence="3">The sequence shown here is derived from an EMBL/GenBank/DDBJ whole genome shotgun (WGS) entry which is preliminary data.</text>
</comment>
<dbReference type="SUPFAM" id="SSF46689">
    <property type="entry name" value="Homeodomain-like"/>
    <property type="match status" value="1"/>
</dbReference>
<evidence type="ECO:0000313" key="3">
    <source>
        <dbReference type="EMBL" id="MCS3953505.1"/>
    </source>
</evidence>
<dbReference type="SUPFAM" id="SSF53098">
    <property type="entry name" value="Ribonuclease H-like"/>
    <property type="match status" value="1"/>
</dbReference>
<dbReference type="Pfam" id="PF13565">
    <property type="entry name" value="HTH_32"/>
    <property type="match status" value="1"/>
</dbReference>
<dbReference type="EMBL" id="JANUBB010000038">
    <property type="protein sequence ID" value="MCS3953505.1"/>
    <property type="molecule type" value="Genomic_DNA"/>
</dbReference>
<feature type="region of interest" description="Disordered" evidence="1">
    <location>
        <begin position="1"/>
        <end position="26"/>
    </location>
</feature>
<dbReference type="InterPro" id="IPR038717">
    <property type="entry name" value="Tc1-like_DDE_dom"/>
</dbReference>
<dbReference type="InterPro" id="IPR036397">
    <property type="entry name" value="RNaseH_sf"/>
</dbReference>
<dbReference type="Pfam" id="PF13358">
    <property type="entry name" value="DDE_3"/>
    <property type="match status" value="1"/>
</dbReference>
<dbReference type="Proteomes" id="UP001155010">
    <property type="component" value="Unassembled WGS sequence"/>
</dbReference>
<feature type="domain" description="Tc1-like transposase DDE" evidence="2">
    <location>
        <begin position="118"/>
        <end position="248"/>
    </location>
</feature>
<reference evidence="3" key="1">
    <citation type="submission" date="2022-08" db="EMBL/GenBank/DDBJ databases">
        <title>Genomic Encyclopedia of Type Strains, Phase V (KMG-V): Genome sequencing to study the core and pangenomes of soil and plant-associated prokaryotes.</title>
        <authorList>
            <person name="Whitman W."/>
        </authorList>
    </citation>
    <scope>NUCLEOTIDE SEQUENCE</scope>
    <source>
        <strain evidence="3">SP2017</strain>
    </source>
</reference>
<dbReference type="NCBIfam" id="NF033545">
    <property type="entry name" value="transpos_IS630"/>
    <property type="match status" value="1"/>
</dbReference>